<evidence type="ECO:0000313" key="2">
    <source>
        <dbReference type="EMBL" id="PYF06252.1"/>
    </source>
</evidence>
<feature type="transmembrane region" description="Helical" evidence="1">
    <location>
        <begin position="5"/>
        <end position="23"/>
    </location>
</feature>
<evidence type="ECO:0000256" key="1">
    <source>
        <dbReference type="SAM" id="Phobius"/>
    </source>
</evidence>
<reference evidence="2 3" key="1">
    <citation type="submission" date="2018-06" db="EMBL/GenBank/DDBJ databases">
        <title>Genomic Encyclopedia of Archaeal and Bacterial Type Strains, Phase II (KMG-II): from individual species to whole genera.</title>
        <authorList>
            <person name="Goeker M."/>
        </authorList>
    </citation>
    <scope>NUCLEOTIDE SEQUENCE [LARGE SCALE GENOMIC DNA]</scope>
    <source>
        <strain evidence="2 3">KACC 16626</strain>
    </source>
</reference>
<name>A0A318TN13_9BACL</name>
<dbReference type="EMBL" id="QJTJ01000011">
    <property type="protein sequence ID" value="PYF06252.1"/>
    <property type="molecule type" value="Genomic_DNA"/>
</dbReference>
<keyword evidence="1" id="KW-0472">Membrane</keyword>
<dbReference type="Proteomes" id="UP000247416">
    <property type="component" value="Unassembled WGS sequence"/>
</dbReference>
<gene>
    <name evidence="2" type="ORF">BJ095_11183</name>
</gene>
<dbReference type="RefSeq" id="WP_181418026.1">
    <property type="nucleotide sequence ID" value="NZ_PYWJ01000014.1"/>
</dbReference>
<dbReference type="AlphaFoldDB" id="A0A318TN13"/>
<keyword evidence="3" id="KW-1185">Reference proteome</keyword>
<proteinExistence type="predicted"/>
<keyword evidence="1" id="KW-0812">Transmembrane</keyword>
<comment type="caution">
    <text evidence="2">The sequence shown here is derived from an EMBL/GenBank/DDBJ whole genome shotgun (WGS) entry which is preliminary data.</text>
</comment>
<keyword evidence="1" id="KW-1133">Transmembrane helix</keyword>
<sequence length="54" mass="5965">MLKTFLSGIVGVLIAIIAVSFFRDGEIDWATIGSIIILIFLILLIRLGLSLYKN</sequence>
<evidence type="ECO:0000313" key="3">
    <source>
        <dbReference type="Proteomes" id="UP000247416"/>
    </source>
</evidence>
<organism evidence="2 3">
    <name type="scientific">Ureibacillus chungkukjangi</name>
    <dbReference type="NCBI Taxonomy" id="1202712"/>
    <lineage>
        <taxon>Bacteria</taxon>
        <taxon>Bacillati</taxon>
        <taxon>Bacillota</taxon>
        <taxon>Bacilli</taxon>
        <taxon>Bacillales</taxon>
        <taxon>Caryophanaceae</taxon>
        <taxon>Ureibacillus</taxon>
    </lineage>
</organism>
<feature type="transmembrane region" description="Helical" evidence="1">
    <location>
        <begin position="29"/>
        <end position="49"/>
    </location>
</feature>
<accession>A0A318TN13</accession>
<protein>
    <submittedName>
        <fullName evidence="2">Uncharacterized protein</fullName>
    </submittedName>
</protein>